<dbReference type="SUPFAM" id="SSF54534">
    <property type="entry name" value="FKBP-like"/>
    <property type="match status" value="2"/>
</dbReference>
<evidence type="ECO:0000256" key="6">
    <source>
        <dbReference type="PROSITE-ProRule" id="PRU00277"/>
    </source>
</evidence>
<keyword evidence="5 6" id="KW-0413">Isomerase</keyword>
<reference evidence="9" key="1">
    <citation type="journal article" date="2014" name="Int. J. Syst. Evol. Microbiol.">
        <title>Complete genome sequence of Corynebacterium casei LMG S-19264T (=DSM 44701T), isolated from a smear-ripened cheese.</title>
        <authorList>
            <consortium name="US DOE Joint Genome Institute (JGI-PGF)"/>
            <person name="Walter F."/>
            <person name="Albersmeier A."/>
            <person name="Kalinowski J."/>
            <person name="Ruckert C."/>
        </authorList>
    </citation>
    <scope>NUCLEOTIDE SEQUENCE</scope>
    <source>
        <strain evidence="9">CGMCC 1.12813</strain>
    </source>
</reference>
<dbReference type="GO" id="GO:0003755">
    <property type="term" value="F:peptidyl-prolyl cis-trans isomerase activity"/>
    <property type="evidence" value="ECO:0007669"/>
    <property type="project" value="UniProtKB-KW"/>
</dbReference>
<evidence type="ECO:0000256" key="2">
    <source>
        <dbReference type="ARBA" id="ARBA00006577"/>
    </source>
</evidence>
<protein>
    <recommendedName>
        <fullName evidence="3 6">peptidylprolyl isomerase</fullName>
        <ecNumber evidence="3 6">5.2.1.8</ecNumber>
    </recommendedName>
</protein>
<dbReference type="Proteomes" id="UP000606922">
    <property type="component" value="Unassembled WGS sequence"/>
</dbReference>
<feature type="signal peptide" evidence="7">
    <location>
        <begin position="1"/>
        <end position="22"/>
    </location>
</feature>
<keyword evidence="10" id="KW-1185">Reference proteome</keyword>
<feature type="domain" description="PPIase FKBP-type" evidence="8">
    <location>
        <begin position="238"/>
        <end position="326"/>
    </location>
</feature>
<dbReference type="PANTHER" id="PTHR43811">
    <property type="entry name" value="FKBP-TYPE PEPTIDYL-PROLYL CIS-TRANS ISOMERASE FKPA"/>
    <property type="match status" value="1"/>
</dbReference>
<dbReference type="InterPro" id="IPR046357">
    <property type="entry name" value="PPIase_dom_sf"/>
</dbReference>
<gene>
    <name evidence="9" type="ORF">GCM10010979_03940</name>
</gene>
<accession>A0A916SEE7</accession>
<evidence type="ECO:0000256" key="4">
    <source>
        <dbReference type="ARBA" id="ARBA00023110"/>
    </source>
</evidence>
<dbReference type="PROSITE" id="PS50059">
    <property type="entry name" value="FKBP_PPIASE"/>
    <property type="match status" value="1"/>
</dbReference>
<dbReference type="PANTHER" id="PTHR43811:SF19">
    <property type="entry name" value="39 KDA FK506-BINDING NUCLEAR PROTEIN"/>
    <property type="match status" value="1"/>
</dbReference>
<evidence type="ECO:0000256" key="3">
    <source>
        <dbReference type="ARBA" id="ARBA00013194"/>
    </source>
</evidence>
<dbReference type="AlphaFoldDB" id="A0A916SEE7"/>
<comment type="similarity">
    <text evidence="2">Belongs to the FKBP-type PPIase family.</text>
</comment>
<evidence type="ECO:0000256" key="1">
    <source>
        <dbReference type="ARBA" id="ARBA00000971"/>
    </source>
</evidence>
<dbReference type="InterPro" id="IPR001179">
    <property type="entry name" value="PPIase_FKBP_dom"/>
</dbReference>
<dbReference type="RefSeq" id="WP_188509030.1">
    <property type="nucleotide sequence ID" value="NZ_BMGB01000001.1"/>
</dbReference>
<proteinExistence type="inferred from homology"/>
<evidence type="ECO:0000313" key="10">
    <source>
        <dbReference type="Proteomes" id="UP000606922"/>
    </source>
</evidence>
<dbReference type="PROSITE" id="PS51257">
    <property type="entry name" value="PROKAR_LIPOPROTEIN"/>
    <property type="match status" value="1"/>
</dbReference>
<dbReference type="EMBL" id="BMGB01000001">
    <property type="protein sequence ID" value="GGA92541.1"/>
    <property type="molecule type" value="Genomic_DNA"/>
</dbReference>
<comment type="caution">
    <text evidence="9">The sequence shown here is derived from an EMBL/GenBank/DDBJ whole genome shotgun (WGS) entry which is preliminary data.</text>
</comment>
<keyword evidence="7" id="KW-0732">Signal</keyword>
<dbReference type="EC" id="5.2.1.8" evidence="3 6"/>
<sequence>MRTALSLVVVLGLVGSLAACSAATPEASADCTPAKSGKASESVDVSGKFGAAPTVKIDDPLTTKTTQRSVVIDGDGAVAEAGFDITAEFSVYNGTTGESIDATDYADAPVEWTLDESLIAGFTKTLQCSTAGSRVVGVIAPEDGIAAESLEGLGLKADDSLVVVADLLTAEKPAEVAPTLPKADGEDQPLPDGFPDIKVSIADDESGTPTLTLPGGDAPTELQLAVLKKGDGEEVGAGADVIVNYTGMNWATSEVFDSSWERGEPAPFNTAEVIPGFTQALEGQTVGSQILVVIPPALAYGTAAEGSTSELADQTLVFIIDIVGLG</sequence>
<evidence type="ECO:0000256" key="7">
    <source>
        <dbReference type="SAM" id="SignalP"/>
    </source>
</evidence>
<dbReference type="Gene3D" id="3.10.50.40">
    <property type="match status" value="2"/>
</dbReference>
<dbReference type="Pfam" id="PF00254">
    <property type="entry name" value="FKBP_C"/>
    <property type="match status" value="1"/>
</dbReference>
<name>A0A916SEE7_9MICO</name>
<evidence type="ECO:0000256" key="5">
    <source>
        <dbReference type="ARBA" id="ARBA00023235"/>
    </source>
</evidence>
<comment type="catalytic activity">
    <reaction evidence="1 6">
        <text>[protein]-peptidylproline (omega=180) = [protein]-peptidylproline (omega=0)</text>
        <dbReference type="Rhea" id="RHEA:16237"/>
        <dbReference type="Rhea" id="RHEA-COMP:10747"/>
        <dbReference type="Rhea" id="RHEA-COMP:10748"/>
        <dbReference type="ChEBI" id="CHEBI:83833"/>
        <dbReference type="ChEBI" id="CHEBI:83834"/>
        <dbReference type="EC" id="5.2.1.8"/>
    </reaction>
</comment>
<reference evidence="9" key="2">
    <citation type="submission" date="2020-09" db="EMBL/GenBank/DDBJ databases">
        <authorList>
            <person name="Sun Q."/>
            <person name="Zhou Y."/>
        </authorList>
    </citation>
    <scope>NUCLEOTIDE SEQUENCE</scope>
    <source>
        <strain evidence="9">CGMCC 1.12813</strain>
    </source>
</reference>
<feature type="chain" id="PRO_5039372590" description="peptidylprolyl isomerase" evidence="7">
    <location>
        <begin position="23"/>
        <end position="326"/>
    </location>
</feature>
<organism evidence="9 10">
    <name type="scientific">Conyzicola nivalis</name>
    <dbReference type="NCBI Taxonomy" id="1477021"/>
    <lineage>
        <taxon>Bacteria</taxon>
        <taxon>Bacillati</taxon>
        <taxon>Actinomycetota</taxon>
        <taxon>Actinomycetes</taxon>
        <taxon>Micrococcales</taxon>
        <taxon>Microbacteriaceae</taxon>
        <taxon>Conyzicola</taxon>
    </lineage>
</organism>
<evidence type="ECO:0000313" key="9">
    <source>
        <dbReference type="EMBL" id="GGA92541.1"/>
    </source>
</evidence>
<evidence type="ECO:0000259" key="8">
    <source>
        <dbReference type="PROSITE" id="PS50059"/>
    </source>
</evidence>
<keyword evidence="4 6" id="KW-0697">Rotamase</keyword>